<evidence type="ECO:0000256" key="1">
    <source>
        <dbReference type="ARBA" id="ARBA00023015"/>
    </source>
</evidence>
<dbReference type="AlphaFoldDB" id="C6XJ85"/>
<dbReference type="HOGENOM" id="CLU_063236_2_3_5"/>
<dbReference type="PANTHER" id="PTHR44846:SF1">
    <property type="entry name" value="MANNOSYL-D-GLYCERATE TRANSPORT_METABOLISM SYSTEM REPRESSOR MNGR-RELATED"/>
    <property type="match status" value="1"/>
</dbReference>
<sequence length="261" mass="29276">MVRDERPKDLGERKTVVDRDAPMPLYHQIYLQIRDEILSGQRPYGSVLPTEQEMTELFSVSRITARRVLNELAQNNFVERRRRLGTRVIFRSPAKPIEGDINQALDSLMALGAGTTVNVVEVVKEIPSPTIASALQLKKGEPVVRAIRIRCMDGQPLGHVVSYVPARLAEHITAINLSKMPILKVLDFAGYKAERAEQTIGAILADARLSDALELEPRDALLRIGRTVYDKDEQPFLVTVANYRADKFNIRIELHGSALDD</sequence>
<dbReference type="PROSITE" id="PS50949">
    <property type="entry name" value="HTH_GNTR"/>
    <property type="match status" value="1"/>
</dbReference>
<feature type="domain" description="HTH gntR-type" evidence="4">
    <location>
        <begin position="23"/>
        <end position="91"/>
    </location>
</feature>
<proteinExistence type="predicted"/>
<dbReference type="SUPFAM" id="SSF46785">
    <property type="entry name" value="Winged helix' DNA-binding domain"/>
    <property type="match status" value="1"/>
</dbReference>
<dbReference type="KEGG" id="hba:Hbal_1491"/>
<dbReference type="InterPro" id="IPR036390">
    <property type="entry name" value="WH_DNA-bd_sf"/>
</dbReference>
<dbReference type="SUPFAM" id="SSF64288">
    <property type="entry name" value="Chorismate lyase-like"/>
    <property type="match status" value="1"/>
</dbReference>
<dbReference type="Gene3D" id="3.40.1410.10">
    <property type="entry name" value="Chorismate lyase-like"/>
    <property type="match status" value="1"/>
</dbReference>
<accession>C6XJ85</accession>
<dbReference type="InterPro" id="IPR050679">
    <property type="entry name" value="Bact_HTH_transcr_reg"/>
</dbReference>
<dbReference type="GO" id="GO:0045892">
    <property type="term" value="P:negative regulation of DNA-templated transcription"/>
    <property type="evidence" value="ECO:0007669"/>
    <property type="project" value="TreeGrafter"/>
</dbReference>
<keyword evidence="6" id="KW-1185">Reference proteome</keyword>
<reference evidence="6" key="1">
    <citation type="journal article" date="2011" name="J. Bacteriol.">
        <title>Genome sequences of eight morphologically diverse alphaproteobacteria.</title>
        <authorList>
            <consortium name="US DOE Joint Genome Institute"/>
            <person name="Brown P.J."/>
            <person name="Kysela D.T."/>
            <person name="Buechlein A."/>
            <person name="Hemmerich C."/>
            <person name="Brun Y.V."/>
        </authorList>
    </citation>
    <scope>NUCLEOTIDE SEQUENCE [LARGE SCALE GENOMIC DNA]</scope>
    <source>
        <strain evidence="6">ATCC 49814 / DSM 5838 / IFAM 1418</strain>
    </source>
</reference>
<dbReference type="Gene3D" id="1.10.10.10">
    <property type="entry name" value="Winged helix-like DNA-binding domain superfamily/Winged helix DNA-binding domain"/>
    <property type="match status" value="1"/>
</dbReference>
<dbReference type="PRINTS" id="PR00035">
    <property type="entry name" value="HTHGNTR"/>
</dbReference>
<keyword evidence="1" id="KW-0805">Transcription regulation</keyword>
<organism evidence="5 6">
    <name type="scientific">Hirschia baltica (strain ATCC 49814 / DSM 5838 / IFAM 1418)</name>
    <dbReference type="NCBI Taxonomy" id="582402"/>
    <lineage>
        <taxon>Bacteria</taxon>
        <taxon>Pseudomonadati</taxon>
        <taxon>Pseudomonadota</taxon>
        <taxon>Alphaproteobacteria</taxon>
        <taxon>Hyphomonadales</taxon>
        <taxon>Hyphomonadaceae</taxon>
        <taxon>Hirschia</taxon>
    </lineage>
</organism>
<dbReference type="Proteomes" id="UP000002745">
    <property type="component" value="Chromosome"/>
</dbReference>
<dbReference type="EMBL" id="CP001678">
    <property type="protein sequence ID" value="ACT59180.1"/>
    <property type="molecule type" value="Genomic_DNA"/>
</dbReference>
<evidence type="ECO:0000256" key="2">
    <source>
        <dbReference type="ARBA" id="ARBA00023125"/>
    </source>
</evidence>
<dbReference type="eggNOG" id="COG2188">
    <property type="taxonomic scope" value="Bacteria"/>
</dbReference>
<dbReference type="InterPro" id="IPR011663">
    <property type="entry name" value="UTRA"/>
</dbReference>
<dbReference type="Pfam" id="PF07702">
    <property type="entry name" value="UTRA"/>
    <property type="match status" value="1"/>
</dbReference>
<gene>
    <name evidence="5" type="ordered locus">Hbal_1491</name>
</gene>
<dbReference type="CDD" id="cd07377">
    <property type="entry name" value="WHTH_GntR"/>
    <property type="match status" value="1"/>
</dbReference>
<dbReference type="GO" id="GO:0003677">
    <property type="term" value="F:DNA binding"/>
    <property type="evidence" value="ECO:0007669"/>
    <property type="project" value="UniProtKB-KW"/>
</dbReference>
<dbReference type="PANTHER" id="PTHR44846">
    <property type="entry name" value="MANNOSYL-D-GLYCERATE TRANSPORT/METABOLISM SYSTEM REPRESSOR MNGR-RELATED"/>
    <property type="match status" value="1"/>
</dbReference>
<dbReference type="SMART" id="SM00866">
    <property type="entry name" value="UTRA"/>
    <property type="match status" value="1"/>
</dbReference>
<name>C6XJ85_HIRBI</name>
<dbReference type="GO" id="GO:0003700">
    <property type="term" value="F:DNA-binding transcription factor activity"/>
    <property type="evidence" value="ECO:0007669"/>
    <property type="project" value="InterPro"/>
</dbReference>
<dbReference type="Pfam" id="PF00392">
    <property type="entry name" value="GntR"/>
    <property type="match status" value="1"/>
</dbReference>
<evidence type="ECO:0000259" key="4">
    <source>
        <dbReference type="PROSITE" id="PS50949"/>
    </source>
</evidence>
<evidence type="ECO:0000256" key="3">
    <source>
        <dbReference type="ARBA" id="ARBA00023163"/>
    </source>
</evidence>
<dbReference type="SMART" id="SM00345">
    <property type="entry name" value="HTH_GNTR"/>
    <property type="match status" value="1"/>
</dbReference>
<evidence type="ECO:0000313" key="5">
    <source>
        <dbReference type="EMBL" id="ACT59180.1"/>
    </source>
</evidence>
<dbReference type="InterPro" id="IPR036388">
    <property type="entry name" value="WH-like_DNA-bd_sf"/>
</dbReference>
<dbReference type="InterPro" id="IPR000524">
    <property type="entry name" value="Tscrpt_reg_HTH_GntR"/>
</dbReference>
<evidence type="ECO:0000313" key="6">
    <source>
        <dbReference type="Proteomes" id="UP000002745"/>
    </source>
</evidence>
<dbReference type="STRING" id="582402.Hbal_1491"/>
<dbReference type="InterPro" id="IPR028978">
    <property type="entry name" value="Chorismate_lyase_/UTRA_dom_sf"/>
</dbReference>
<keyword evidence="2" id="KW-0238">DNA-binding</keyword>
<protein>
    <submittedName>
        <fullName evidence="5">Transcriptional regulator, GntR family</fullName>
    </submittedName>
</protein>
<dbReference type="RefSeq" id="WP_015827330.1">
    <property type="nucleotide sequence ID" value="NC_012982.1"/>
</dbReference>
<keyword evidence="3" id="KW-0804">Transcription</keyword>